<dbReference type="InterPro" id="IPR035897">
    <property type="entry name" value="Toll_tir_struct_dom_sf"/>
</dbReference>
<dbReference type="FunFam" id="3.40.50.10140:FF:000007">
    <property type="entry name" value="Disease resistance protein (TIR-NBS-LRR class)"/>
    <property type="match status" value="1"/>
</dbReference>
<keyword evidence="1" id="KW-0520">NAD</keyword>
<accession>A0A1R3L4Y0</accession>
<dbReference type="Proteomes" id="UP000187203">
    <property type="component" value="Unassembled WGS sequence"/>
</dbReference>
<evidence type="ECO:0000313" key="4">
    <source>
        <dbReference type="Proteomes" id="UP000187203"/>
    </source>
</evidence>
<comment type="caution">
    <text evidence="3">The sequence shown here is derived from an EMBL/GenBank/DDBJ whole genome shotgun (WGS) entry which is preliminary data.</text>
</comment>
<evidence type="ECO:0000256" key="1">
    <source>
        <dbReference type="ARBA" id="ARBA00023027"/>
    </source>
</evidence>
<feature type="domain" description="TIR" evidence="2">
    <location>
        <begin position="16"/>
        <end position="163"/>
    </location>
</feature>
<dbReference type="Gene3D" id="3.40.50.10140">
    <property type="entry name" value="Toll/interleukin-1 receptor homology (TIR) domain"/>
    <property type="match status" value="1"/>
</dbReference>
<dbReference type="OrthoDB" id="1735438at2759"/>
<dbReference type="SMART" id="SM00255">
    <property type="entry name" value="TIR"/>
    <property type="match status" value="1"/>
</dbReference>
<dbReference type="GO" id="GO:0007165">
    <property type="term" value="P:signal transduction"/>
    <property type="evidence" value="ECO:0007669"/>
    <property type="project" value="InterPro"/>
</dbReference>
<organism evidence="3 4">
    <name type="scientific">Corchorus olitorius</name>
    <dbReference type="NCBI Taxonomy" id="93759"/>
    <lineage>
        <taxon>Eukaryota</taxon>
        <taxon>Viridiplantae</taxon>
        <taxon>Streptophyta</taxon>
        <taxon>Embryophyta</taxon>
        <taxon>Tracheophyta</taxon>
        <taxon>Spermatophyta</taxon>
        <taxon>Magnoliopsida</taxon>
        <taxon>eudicotyledons</taxon>
        <taxon>Gunneridae</taxon>
        <taxon>Pentapetalae</taxon>
        <taxon>rosids</taxon>
        <taxon>malvids</taxon>
        <taxon>Malvales</taxon>
        <taxon>Malvaceae</taxon>
        <taxon>Grewioideae</taxon>
        <taxon>Apeibeae</taxon>
        <taxon>Corchorus</taxon>
    </lineage>
</organism>
<dbReference type="SUPFAM" id="SSF52200">
    <property type="entry name" value="Toll/Interleukin receptor TIR domain"/>
    <property type="match status" value="1"/>
</dbReference>
<reference evidence="4" key="1">
    <citation type="submission" date="2013-09" db="EMBL/GenBank/DDBJ databases">
        <title>Corchorus olitorius genome sequencing.</title>
        <authorList>
            <person name="Alam M."/>
            <person name="Haque M.S."/>
            <person name="Islam M.S."/>
            <person name="Emdad E.M."/>
            <person name="Islam M.M."/>
            <person name="Ahmed B."/>
            <person name="Halim A."/>
            <person name="Hossen Q.M.M."/>
            <person name="Hossain M.Z."/>
            <person name="Ahmed R."/>
            <person name="Khan M.M."/>
            <person name="Islam R."/>
            <person name="Rashid M.M."/>
            <person name="Khan S.A."/>
            <person name="Rahman M.S."/>
            <person name="Alam M."/>
            <person name="Yahiya A.S."/>
            <person name="Khan M.S."/>
            <person name="Azam M.S."/>
            <person name="Haque T."/>
            <person name="Lashkar M.Z.H."/>
            <person name="Akhand A.I."/>
            <person name="Morshed G."/>
            <person name="Roy S."/>
            <person name="Uddin K.S."/>
            <person name="Rabeya T."/>
            <person name="Hossain A.S."/>
            <person name="Chowdhury A."/>
            <person name="Snigdha A.R."/>
            <person name="Mortoza M.S."/>
            <person name="Matin S.A."/>
            <person name="Hoque S.M.E."/>
            <person name="Islam M.K."/>
            <person name="Roy D.K."/>
            <person name="Haider R."/>
            <person name="Moosa M.M."/>
            <person name="Elias S.M."/>
            <person name="Hasan A.M."/>
            <person name="Jahan S."/>
            <person name="Shafiuddin M."/>
            <person name="Mahmood N."/>
            <person name="Shommy N.S."/>
        </authorList>
    </citation>
    <scope>NUCLEOTIDE SEQUENCE [LARGE SCALE GENOMIC DNA]</scope>
    <source>
        <strain evidence="4">cv. O-4</strain>
    </source>
</reference>
<dbReference type="PANTHER" id="PTHR32009">
    <property type="entry name" value="TMV RESISTANCE PROTEIN N-LIKE"/>
    <property type="match status" value="1"/>
</dbReference>
<dbReference type="Pfam" id="PF01582">
    <property type="entry name" value="TIR"/>
    <property type="match status" value="1"/>
</dbReference>
<dbReference type="EMBL" id="AWUE01000095">
    <property type="protein sequence ID" value="OMP14360.1"/>
    <property type="molecule type" value="Genomic_DNA"/>
</dbReference>
<dbReference type="AlphaFoldDB" id="A0A1R3L4Y0"/>
<evidence type="ECO:0000313" key="3">
    <source>
        <dbReference type="EMBL" id="OMP14360.1"/>
    </source>
</evidence>
<sequence>MSAISSSSSSFHIRKSKYGIFLSFRGKDTRKSFTDHLYSALIRNGIETFRDDKSLERGQDFAPELFRAIGDSWGYIIVFSKEYPFSHWCLDELVEIMKQREERGHRVYPVFYHVEASDFRHQKNHVEEAFKKHETRYDQDKTQGWRHALNQVVNIHGWPLAHQ</sequence>
<dbReference type="InterPro" id="IPR000157">
    <property type="entry name" value="TIR_dom"/>
</dbReference>
<evidence type="ECO:0000259" key="2">
    <source>
        <dbReference type="PROSITE" id="PS50104"/>
    </source>
</evidence>
<dbReference type="PANTHER" id="PTHR32009:SF121">
    <property type="entry name" value="SIMILAR TO PART OF DISEASE RESISTANCE PROTEIN-RELATED"/>
    <property type="match status" value="1"/>
</dbReference>
<proteinExistence type="predicted"/>
<dbReference type="STRING" id="93759.A0A1R3L4Y0"/>
<protein>
    <recommendedName>
        <fullName evidence="2">TIR domain-containing protein</fullName>
    </recommendedName>
</protein>
<name>A0A1R3L4Y0_9ROSI</name>
<keyword evidence="4" id="KW-1185">Reference proteome</keyword>
<gene>
    <name evidence="3" type="ORF">COLO4_00013</name>
</gene>
<dbReference type="PROSITE" id="PS50104">
    <property type="entry name" value="TIR"/>
    <property type="match status" value="1"/>
</dbReference>